<protein>
    <submittedName>
        <fullName evidence="1">Uncharacterized protein</fullName>
    </submittedName>
</protein>
<name>A0A9D4SPU5_RHISA</name>
<dbReference type="EMBL" id="JABSTV010001254">
    <property type="protein sequence ID" value="KAH7939563.1"/>
    <property type="molecule type" value="Genomic_DNA"/>
</dbReference>
<reference evidence="1" key="2">
    <citation type="submission" date="2021-09" db="EMBL/GenBank/DDBJ databases">
        <authorList>
            <person name="Jia N."/>
            <person name="Wang J."/>
            <person name="Shi W."/>
            <person name="Du L."/>
            <person name="Sun Y."/>
            <person name="Zhan W."/>
            <person name="Jiang J."/>
            <person name="Wang Q."/>
            <person name="Zhang B."/>
            <person name="Ji P."/>
            <person name="Sakyi L.B."/>
            <person name="Cui X."/>
            <person name="Yuan T."/>
            <person name="Jiang B."/>
            <person name="Yang W."/>
            <person name="Lam T.T.-Y."/>
            <person name="Chang Q."/>
            <person name="Ding S."/>
            <person name="Wang X."/>
            <person name="Zhu J."/>
            <person name="Ruan X."/>
            <person name="Zhao L."/>
            <person name="Wei J."/>
            <person name="Que T."/>
            <person name="Du C."/>
            <person name="Cheng J."/>
            <person name="Dai P."/>
            <person name="Han X."/>
            <person name="Huang E."/>
            <person name="Gao Y."/>
            <person name="Liu J."/>
            <person name="Shao H."/>
            <person name="Ye R."/>
            <person name="Li L."/>
            <person name="Wei W."/>
            <person name="Wang X."/>
            <person name="Wang C."/>
            <person name="Huo Q."/>
            <person name="Li W."/>
            <person name="Guo W."/>
            <person name="Chen H."/>
            <person name="Chen S."/>
            <person name="Zhou L."/>
            <person name="Zhou L."/>
            <person name="Ni X."/>
            <person name="Tian J."/>
            <person name="Zhou Y."/>
            <person name="Sheng Y."/>
            <person name="Liu T."/>
            <person name="Pan Y."/>
            <person name="Xia L."/>
            <person name="Li J."/>
            <person name="Zhao F."/>
            <person name="Cao W."/>
        </authorList>
    </citation>
    <scope>NUCLEOTIDE SEQUENCE</scope>
    <source>
        <strain evidence="1">Rsan-2018</strain>
        <tissue evidence="1">Larvae</tissue>
    </source>
</reference>
<proteinExistence type="predicted"/>
<evidence type="ECO:0000313" key="1">
    <source>
        <dbReference type="EMBL" id="KAH7939563.1"/>
    </source>
</evidence>
<dbReference type="AlphaFoldDB" id="A0A9D4SPU5"/>
<evidence type="ECO:0000313" key="2">
    <source>
        <dbReference type="Proteomes" id="UP000821837"/>
    </source>
</evidence>
<comment type="caution">
    <text evidence="1">The sequence shown here is derived from an EMBL/GenBank/DDBJ whole genome shotgun (WGS) entry which is preliminary data.</text>
</comment>
<keyword evidence="2" id="KW-1185">Reference proteome</keyword>
<dbReference type="VEuPathDB" id="VectorBase:RSAN_037152"/>
<gene>
    <name evidence="1" type="ORF">HPB52_013796</name>
</gene>
<sequence length="162" mass="18037">MSEPVAFPCLLGLNPRSRKPLLPFNSAHSKTVKRAIASLVLECALQKSCEHAASTSFGQQVERLRSSRYPEIVLVATVESLLQKIKGKRRSKERQKSAVKCWNEENGCDAIMTVSDMLKHFDEDCVRHTTRCPNCSALVLCTNVCAHRRGNCTTHDLPVDKG</sequence>
<accession>A0A9D4SPU5</accession>
<dbReference type="SUPFAM" id="SSF49599">
    <property type="entry name" value="TRAF domain-like"/>
    <property type="match status" value="1"/>
</dbReference>
<dbReference type="Proteomes" id="UP000821837">
    <property type="component" value="Chromosome 8"/>
</dbReference>
<organism evidence="1 2">
    <name type="scientific">Rhipicephalus sanguineus</name>
    <name type="common">Brown dog tick</name>
    <name type="synonym">Ixodes sanguineus</name>
    <dbReference type="NCBI Taxonomy" id="34632"/>
    <lineage>
        <taxon>Eukaryota</taxon>
        <taxon>Metazoa</taxon>
        <taxon>Ecdysozoa</taxon>
        <taxon>Arthropoda</taxon>
        <taxon>Chelicerata</taxon>
        <taxon>Arachnida</taxon>
        <taxon>Acari</taxon>
        <taxon>Parasitiformes</taxon>
        <taxon>Ixodida</taxon>
        <taxon>Ixodoidea</taxon>
        <taxon>Ixodidae</taxon>
        <taxon>Rhipicephalinae</taxon>
        <taxon>Rhipicephalus</taxon>
        <taxon>Rhipicephalus</taxon>
    </lineage>
</organism>
<reference evidence="1" key="1">
    <citation type="journal article" date="2020" name="Cell">
        <title>Large-Scale Comparative Analyses of Tick Genomes Elucidate Their Genetic Diversity and Vector Capacities.</title>
        <authorList>
            <consortium name="Tick Genome and Microbiome Consortium (TIGMIC)"/>
            <person name="Jia N."/>
            <person name="Wang J."/>
            <person name="Shi W."/>
            <person name="Du L."/>
            <person name="Sun Y."/>
            <person name="Zhan W."/>
            <person name="Jiang J.F."/>
            <person name="Wang Q."/>
            <person name="Zhang B."/>
            <person name="Ji P."/>
            <person name="Bell-Sakyi L."/>
            <person name="Cui X.M."/>
            <person name="Yuan T.T."/>
            <person name="Jiang B.G."/>
            <person name="Yang W.F."/>
            <person name="Lam T.T."/>
            <person name="Chang Q.C."/>
            <person name="Ding S.J."/>
            <person name="Wang X.J."/>
            <person name="Zhu J.G."/>
            <person name="Ruan X.D."/>
            <person name="Zhao L."/>
            <person name="Wei J.T."/>
            <person name="Ye R.Z."/>
            <person name="Que T.C."/>
            <person name="Du C.H."/>
            <person name="Zhou Y.H."/>
            <person name="Cheng J.X."/>
            <person name="Dai P.F."/>
            <person name="Guo W.B."/>
            <person name="Han X.H."/>
            <person name="Huang E.J."/>
            <person name="Li L.F."/>
            <person name="Wei W."/>
            <person name="Gao Y.C."/>
            <person name="Liu J.Z."/>
            <person name="Shao H.Z."/>
            <person name="Wang X."/>
            <person name="Wang C.C."/>
            <person name="Yang T.C."/>
            <person name="Huo Q.B."/>
            <person name="Li W."/>
            <person name="Chen H.Y."/>
            <person name="Chen S.E."/>
            <person name="Zhou L.G."/>
            <person name="Ni X.B."/>
            <person name="Tian J.H."/>
            <person name="Sheng Y."/>
            <person name="Liu T."/>
            <person name="Pan Y.S."/>
            <person name="Xia L.Y."/>
            <person name="Li J."/>
            <person name="Zhao F."/>
            <person name="Cao W.C."/>
        </authorList>
    </citation>
    <scope>NUCLEOTIDE SEQUENCE</scope>
    <source>
        <strain evidence="1">Rsan-2018</strain>
    </source>
</reference>